<dbReference type="Pfam" id="PF00563">
    <property type="entry name" value="EAL"/>
    <property type="match status" value="1"/>
</dbReference>
<protein>
    <submittedName>
        <fullName evidence="3">EAL domain-containing protein</fullName>
    </submittedName>
</protein>
<dbReference type="PANTHER" id="PTHR33121:SF79">
    <property type="entry name" value="CYCLIC DI-GMP PHOSPHODIESTERASE PDED-RELATED"/>
    <property type="match status" value="1"/>
</dbReference>
<feature type="transmembrane region" description="Helical" evidence="1">
    <location>
        <begin position="6"/>
        <end position="24"/>
    </location>
</feature>
<dbReference type="Proteomes" id="UP000603234">
    <property type="component" value="Unassembled WGS sequence"/>
</dbReference>
<feature type="domain" description="EAL" evidence="2">
    <location>
        <begin position="413"/>
        <end position="670"/>
    </location>
</feature>
<keyword evidence="4" id="KW-1185">Reference proteome</keyword>
<dbReference type="PROSITE" id="PS50883">
    <property type="entry name" value="EAL"/>
    <property type="match status" value="1"/>
</dbReference>
<evidence type="ECO:0000313" key="3">
    <source>
        <dbReference type="EMBL" id="MBC3805413.1"/>
    </source>
</evidence>
<dbReference type="EMBL" id="WJBC01000027">
    <property type="protein sequence ID" value="MBC3805413.1"/>
    <property type="molecule type" value="Genomic_DNA"/>
</dbReference>
<feature type="transmembrane region" description="Helical" evidence="1">
    <location>
        <begin position="134"/>
        <end position="157"/>
    </location>
</feature>
<name>A0ABR6WXR5_9FIRM</name>
<keyword evidence="1" id="KW-0812">Transmembrane</keyword>
<dbReference type="Gene3D" id="3.20.20.450">
    <property type="entry name" value="EAL domain"/>
    <property type="match status" value="1"/>
</dbReference>
<evidence type="ECO:0000256" key="1">
    <source>
        <dbReference type="SAM" id="Phobius"/>
    </source>
</evidence>
<dbReference type="InterPro" id="IPR050706">
    <property type="entry name" value="Cyclic-di-GMP_PDE-like"/>
</dbReference>
<sequence length="698" mass="79176">MLLLDTRLLIVTSLFFSVIFVDYLRNKKLPLLSNKCFTLMLYFTAVNLVFNMLKIYTIVHADVVTPPVSRFCNQVFYFTLILVVVALYWYVEILGNKQKRTRPKKAVLPMLPLFLAAYMMLTGELHYSFDENQIYASGSMATAFELTVLIYCLLTIWSTHIHKDTVARENRLAIRAGIVLLMASSVIQFFNLGLLLSSVAVTVMILFIYLAFENPKEYMDEDTGNFNKRAFHLMLEEKKEAGKPLILISVVIDDLARIQALMGHENTNQVLAVIGARINEIFLSFQLPLDKIMPTECRPSRRQMKKITKHGFLSSVYHSRSNVITAISELPLVCIEDQLNELSRMIKEPVSFQNYSVALKAHIDVIFTEVYQQQDSCDEIYEMMNYMAAHNHATADTNLYFLDQDIIDRKQRDNTIEALVRQAIEGDGFDIVYQPIYHTDAGRFLSAEALVRLADTETVGFVSPEEFIPIAEKKGLIMELGEIVFEKVCAFAGQEQLLERGIQYIEVNLSGIQCVHPDLPGQLEEIMKKYAIPPDFINLEITETALVESGEMLQVNMQHLRNMGCSFSMDDFGTGYSNLSRMAEVVYDLVKLDKSLIWPCFNEENPKANAILESVIRMLNLLGVNIVAEGVETKEMADYLDDHGVTHLQGYYYSRPISEAAYMAFLDGAEDAAGKSDHLVRPDPEIAEEAAQRTEAAI</sequence>
<comment type="caution">
    <text evidence="3">The sequence shown here is derived from an EMBL/GenBank/DDBJ whole genome shotgun (WGS) entry which is preliminary data.</text>
</comment>
<gene>
    <name evidence="3" type="ORF">GH808_13395</name>
</gene>
<dbReference type="InterPro" id="IPR035919">
    <property type="entry name" value="EAL_sf"/>
</dbReference>
<dbReference type="PANTHER" id="PTHR33121">
    <property type="entry name" value="CYCLIC DI-GMP PHOSPHODIESTERASE PDEF"/>
    <property type="match status" value="1"/>
</dbReference>
<dbReference type="InterPro" id="IPR001633">
    <property type="entry name" value="EAL_dom"/>
</dbReference>
<reference evidence="3 4" key="1">
    <citation type="journal article" date="2020" name="mSystems">
        <title>Defining Genomic and Predicted Metabolic Features of the Acetobacterium Genus.</title>
        <authorList>
            <person name="Ross D.E."/>
            <person name="Marshall C.W."/>
            <person name="Gulliver D."/>
            <person name="May H.D."/>
            <person name="Norman R.S."/>
        </authorList>
    </citation>
    <scope>NUCLEOTIDE SEQUENCE [LARGE SCALE GENOMIC DNA]</scope>
    <source>
        <strain evidence="3 4">DSM 8238</strain>
    </source>
</reference>
<dbReference type="SUPFAM" id="SSF141868">
    <property type="entry name" value="EAL domain-like"/>
    <property type="match status" value="1"/>
</dbReference>
<dbReference type="Gene3D" id="3.30.70.270">
    <property type="match status" value="1"/>
</dbReference>
<dbReference type="InterPro" id="IPR043128">
    <property type="entry name" value="Rev_trsase/Diguanyl_cyclase"/>
</dbReference>
<feature type="transmembrane region" description="Helical" evidence="1">
    <location>
        <begin position="75"/>
        <end position="94"/>
    </location>
</feature>
<feature type="transmembrane region" description="Helical" evidence="1">
    <location>
        <begin position="36"/>
        <end position="55"/>
    </location>
</feature>
<evidence type="ECO:0000313" key="4">
    <source>
        <dbReference type="Proteomes" id="UP000603234"/>
    </source>
</evidence>
<proteinExistence type="predicted"/>
<dbReference type="SMART" id="SM00052">
    <property type="entry name" value="EAL"/>
    <property type="match status" value="1"/>
</dbReference>
<dbReference type="CDD" id="cd01948">
    <property type="entry name" value="EAL"/>
    <property type="match status" value="1"/>
</dbReference>
<dbReference type="RefSeq" id="WP_186843303.1">
    <property type="nucleotide sequence ID" value="NZ_WJBC01000027.1"/>
</dbReference>
<keyword evidence="1" id="KW-0472">Membrane</keyword>
<evidence type="ECO:0000259" key="2">
    <source>
        <dbReference type="PROSITE" id="PS50883"/>
    </source>
</evidence>
<organism evidence="3 4">
    <name type="scientific">Acetobacterium fimetarium</name>
    <dbReference type="NCBI Taxonomy" id="52691"/>
    <lineage>
        <taxon>Bacteria</taxon>
        <taxon>Bacillati</taxon>
        <taxon>Bacillota</taxon>
        <taxon>Clostridia</taxon>
        <taxon>Eubacteriales</taxon>
        <taxon>Eubacteriaceae</taxon>
        <taxon>Acetobacterium</taxon>
    </lineage>
</organism>
<accession>A0ABR6WXR5</accession>
<feature type="transmembrane region" description="Helical" evidence="1">
    <location>
        <begin position="178"/>
        <end position="211"/>
    </location>
</feature>
<keyword evidence="1" id="KW-1133">Transmembrane helix</keyword>
<feature type="transmembrane region" description="Helical" evidence="1">
    <location>
        <begin position="106"/>
        <end position="128"/>
    </location>
</feature>